<dbReference type="Proteomes" id="UP000249518">
    <property type="component" value="Unassembled WGS sequence"/>
</dbReference>
<reference evidence="5 6" key="1">
    <citation type="submission" date="2018-06" db="EMBL/GenBank/DDBJ databases">
        <title>Genomic Encyclopedia of Type Strains, Phase III (KMG-III): the genomes of soil and plant-associated and newly described type strains.</title>
        <authorList>
            <person name="Whitman W."/>
        </authorList>
    </citation>
    <scope>NUCLEOTIDE SEQUENCE [LARGE SCALE GENOMIC DNA]</scope>
    <source>
        <strain evidence="5 6">CGMCC 1.12504</strain>
    </source>
</reference>
<protein>
    <submittedName>
        <fullName evidence="5">Putative secreted protein (Por secretion system target)</fullName>
    </submittedName>
</protein>
<feature type="signal peptide" evidence="2">
    <location>
        <begin position="1"/>
        <end position="33"/>
    </location>
</feature>
<dbReference type="Gene3D" id="2.130.10.10">
    <property type="entry name" value="YVTN repeat-like/Quinoprotein amine dehydrogenase"/>
    <property type="match status" value="1"/>
</dbReference>
<accession>A0A328WTK0</accession>
<dbReference type="Pfam" id="PF25852">
    <property type="entry name" value="DUF6242_C"/>
    <property type="match status" value="1"/>
</dbReference>
<feature type="chain" id="PRO_5016431856" evidence="2">
    <location>
        <begin position="34"/>
        <end position="415"/>
    </location>
</feature>
<evidence type="ECO:0000259" key="4">
    <source>
        <dbReference type="Pfam" id="PF25852"/>
    </source>
</evidence>
<proteinExistence type="predicted"/>
<name>A0A328WTK0_9FLAO</name>
<keyword evidence="6" id="KW-1185">Reference proteome</keyword>
<sequence length="415" mass="45720">MKKTTTLIRFTTATLSFQLFMLALCFTTNQANSQTLVANWERINLTPGTTTNVPNMIALTYGNGTFAAISYAGNQKKLFTSINGENWTESTFALPVPTAFPDDIVFMDDVFKLVTNGTVYTSTNLETWNFESIHSVFTARNLKKVNNLYFQGGEGRFATSTNGTTWTAPMNNGDYLDLAYGNNIYVLVGRQFAKGILYTSTDGVTWNNIIEVDDNFDMFYSVDFHDGTFILAGNNGIIGKSANGTEWTFSTPMGSPNSFFSIRYILNHWVVSASNKVYYSPDGETWTQATITGGSIGNLKRVEAYNGIGFIPGSTGRIIKTNEDALSINQPENTKDAISLYPNPASTHFTVNTNENLLAENAQLSLYNQLGQLVQQAVLNATQTNVAIDQLPSGIYHYQISNGDKLVKTGKVIKK</sequence>
<dbReference type="InterPro" id="IPR036278">
    <property type="entry name" value="Sialidase_sf"/>
</dbReference>
<gene>
    <name evidence="5" type="ORF">B0I10_11184</name>
</gene>
<dbReference type="EMBL" id="QLSV01000011">
    <property type="protein sequence ID" value="RAR47174.1"/>
    <property type="molecule type" value="Genomic_DNA"/>
</dbReference>
<dbReference type="OrthoDB" id="5500612at2"/>
<dbReference type="Pfam" id="PF18962">
    <property type="entry name" value="Por_Secre_tail"/>
    <property type="match status" value="1"/>
</dbReference>
<keyword evidence="1 2" id="KW-0732">Signal</keyword>
<dbReference type="InterPro" id="IPR015943">
    <property type="entry name" value="WD40/YVTN_repeat-like_dom_sf"/>
</dbReference>
<dbReference type="InterPro" id="IPR026444">
    <property type="entry name" value="Secre_tail"/>
</dbReference>
<evidence type="ECO:0000259" key="3">
    <source>
        <dbReference type="Pfam" id="PF18962"/>
    </source>
</evidence>
<organism evidence="5 6">
    <name type="scientific">Flavobacterium lacus</name>
    <dbReference type="NCBI Taxonomy" id="1353778"/>
    <lineage>
        <taxon>Bacteria</taxon>
        <taxon>Pseudomonadati</taxon>
        <taxon>Bacteroidota</taxon>
        <taxon>Flavobacteriia</taxon>
        <taxon>Flavobacteriales</taxon>
        <taxon>Flavobacteriaceae</taxon>
        <taxon>Flavobacterium</taxon>
    </lineage>
</organism>
<evidence type="ECO:0000256" key="2">
    <source>
        <dbReference type="SAM" id="SignalP"/>
    </source>
</evidence>
<dbReference type="SUPFAM" id="SSF50939">
    <property type="entry name" value="Sialidases"/>
    <property type="match status" value="1"/>
</dbReference>
<dbReference type="RefSeq" id="WP_112086662.1">
    <property type="nucleotide sequence ID" value="NZ_QLSV01000011.1"/>
</dbReference>
<dbReference type="InterPro" id="IPR058667">
    <property type="entry name" value="DUF6242_C"/>
</dbReference>
<evidence type="ECO:0000256" key="1">
    <source>
        <dbReference type="ARBA" id="ARBA00022729"/>
    </source>
</evidence>
<feature type="domain" description="DUF6242" evidence="4">
    <location>
        <begin position="39"/>
        <end position="168"/>
    </location>
</feature>
<feature type="domain" description="Secretion system C-terminal sorting" evidence="3">
    <location>
        <begin position="340"/>
        <end position="408"/>
    </location>
</feature>
<evidence type="ECO:0000313" key="5">
    <source>
        <dbReference type="EMBL" id="RAR47174.1"/>
    </source>
</evidence>
<evidence type="ECO:0000313" key="6">
    <source>
        <dbReference type="Proteomes" id="UP000249518"/>
    </source>
</evidence>
<comment type="caution">
    <text evidence="5">The sequence shown here is derived from an EMBL/GenBank/DDBJ whole genome shotgun (WGS) entry which is preliminary data.</text>
</comment>
<dbReference type="AlphaFoldDB" id="A0A328WTK0"/>
<dbReference type="NCBIfam" id="TIGR04183">
    <property type="entry name" value="Por_Secre_tail"/>
    <property type="match status" value="1"/>
</dbReference>